<gene>
    <name evidence="2" type="ORF">M9Y10_016898</name>
</gene>
<name>A0ABR2HYR3_9EUKA</name>
<evidence type="ECO:0000313" key="2">
    <source>
        <dbReference type="EMBL" id="KAK8854338.1"/>
    </source>
</evidence>
<dbReference type="InterPro" id="IPR018845">
    <property type="entry name" value="Initiator-bd"/>
</dbReference>
<sequence length="255" mass="29005">MSLETCGELSAETLPRFLGLLSEKDKMEYFDLKTKLEMKIAKRNRGHRVEDFDSALKSIREYVEKGDSKDMIRSLVCGACWMGNMIAINTRQIRFLINKCKSSINGSLQRLGYLTNPLHAETWKMLQQKLPYLKDNYIELRQWTIRSKSVPLPQQTAVPIIPVEIINSPIRMAPINPYTSNYCINHPVTNNVFTPIYPNALVPVAVGYNTIPAVEPQTTYYNNNNLNHGVIIPNTVIGSPQNKVIINNSNIHNML</sequence>
<organism evidence="2 3">
    <name type="scientific">Tritrichomonas musculus</name>
    <dbReference type="NCBI Taxonomy" id="1915356"/>
    <lineage>
        <taxon>Eukaryota</taxon>
        <taxon>Metamonada</taxon>
        <taxon>Parabasalia</taxon>
        <taxon>Tritrichomonadida</taxon>
        <taxon>Tritrichomonadidae</taxon>
        <taxon>Tritrichomonas</taxon>
    </lineage>
</organism>
<protein>
    <recommendedName>
        <fullName evidence="1">Initiator binding domain-containing protein</fullName>
    </recommendedName>
</protein>
<keyword evidence="3" id="KW-1185">Reference proteome</keyword>
<dbReference type="EMBL" id="JAPFFF010000021">
    <property type="protein sequence ID" value="KAK8854338.1"/>
    <property type="molecule type" value="Genomic_DNA"/>
</dbReference>
<dbReference type="Proteomes" id="UP001470230">
    <property type="component" value="Unassembled WGS sequence"/>
</dbReference>
<dbReference type="Pfam" id="PF10416">
    <property type="entry name" value="IBD"/>
    <property type="match status" value="1"/>
</dbReference>
<comment type="caution">
    <text evidence="2">The sequence shown here is derived from an EMBL/GenBank/DDBJ whole genome shotgun (WGS) entry which is preliminary data.</text>
</comment>
<proteinExistence type="predicted"/>
<reference evidence="2 3" key="1">
    <citation type="submission" date="2024-04" db="EMBL/GenBank/DDBJ databases">
        <title>Tritrichomonas musculus Genome.</title>
        <authorList>
            <person name="Alves-Ferreira E."/>
            <person name="Grigg M."/>
            <person name="Lorenzi H."/>
            <person name="Galac M."/>
        </authorList>
    </citation>
    <scope>NUCLEOTIDE SEQUENCE [LARGE SCALE GENOMIC DNA]</scope>
    <source>
        <strain evidence="2 3">EAF2021</strain>
    </source>
</reference>
<evidence type="ECO:0000259" key="1">
    <source>
        <dbReference type="Pfam" id="PF10416"/>
    </source>
</evidence>
<feature type="domain" description="Initiator binding" evidence="1">
    <location>
        <begin position="23"/>
        <end position="148"/>
    </location>
</feature>
<accession>A0ABR2HYR3</accession>
<evidence type="ECO:0000313" key="3">
    <source>
        <dbReference type="Proteomes" id="UP001470230"/>
    </source>
</evidence>